<evidence type="ECO:0000313" key="11">
    <source>
        <dbReference type="Proteomes" id="UP000665561"/>
    </source>
</evidence>
<evidence type="ECO:0000256" key="6">
    <source>
        <dbReference type="PROSITE-ProRule" id="PRU00284"/>
    </source>
</evidence>
<reference evidence="10 11" key="1">
    <citation type="submission" date="2020-01" db="EMBL/GenBank/DDBJ databases">
        <title>Paenibacillus soybeanensis sp. nov. isolated from the nodules of soybean (Glycine max(L.) Merr).</title>
        <authorList>
            <person name="Wang H."/>
        </authorList>
    </citation>
    <scope>NUCLEOTIDE SEQUENCE [LARGE SCALE GENOMIC DNA]</scope>
    <source>
        <strain evidence="10 11">T1</strain>
    </source>
</reference>
<dbReference type="EMBL" id="JAAAMV010000008">
    <property type="protein sequence ID" value="NBD24678.1"/>
    <property type="molecule type" value="Genomic_DNA"/>
</dbReference>
<dbReference type="Pfam" id="PF00015">
    <property type="entry name" value="MCPsignal"/>
    <property type="match status" value="1"/>
</dbReference>
<evidence type="ECO:0000256" key="4">
    <source>
        <dbReference type="ARBA" id="ARBA00023224"/>
    </source>
</evidence>
<keyword evidence="7" id="KW-0812">Transmembrane</keyword>
<dbReference type="InterPro" id="IPR004089">
    <property type="entry name" value="MCPsignal_dom"/>
</dbReference>
<gene>
    <name evidence="10" type="ORF">GT019_12415</name>
</gene>
<organism evidence="10 11">
    <name type="scientific">Paenibacillus glycinis</name>
    <dbReference type="NCBI Taxonomy" id="2697035"/>
    <lineage>
        <taxon>Bacteria</taxon>
        <taxon>Bacillati</taxon>
        <taxon>Bacillota</taxon>
        <taxon>Bacilli</taxon>
        <taxon>Bacillales</taxon>
        <taxon>Paenibacillaceae</taxon>
        <taxon>Paenibacillus</taxon>
    </lineage>
</organism>
<comment type="similarity">
    <text evidence="5">Belongs to the methyl-accepting chemotaxis (MCP) protein family.</text>
</comment>
<name>A0ABW9XQA4_9BACL</name>
<accession>A0ABW9XQA4</accession>
<dbReference type="PANTHER" id="PTHR32089:SF112">
    <property type="entry name" value="LYSOZYME-LIKE PROTEIN-RELATED"/>
    <property type="match status" value="1"/>
</dbReference>
<evidence type="ECO:0000256" key="5">
    <source>
        <dbReference type="ARBA" id="ARBA00029447"/>
    </source>
</evidence>
<dbReference type="PANTHER" id="PTHR32089">
    <property type="entry name" value="METHYL-ACCEPTING CHEMOTAXIS PROTEIN MCPB"/>
    <property type="match status" value="1"/>
</dbReference>
<evidence type="ECO:0000256" key="2">
    <source>
        <dbReference type="ARBA" id="ARBA00022475"/>
    </source>
</evidence>
<comment type="subcellular location">
    <subcellularLocation>
        <location evidence="1">Cell membrane</location>
    </subcellularLocation>
</comment>
<evidence type="ECO:0000256" key="3">
    <source>
        <dbReference type="ARBA" id="ARBA00023136"/>
    </source>
</evidence>
<evidence type="ECO:0000259" key="9">
    <source>
        <dbReference type="PROSITE" id="PS50885"/>
    </source>
</evidence>
<keyword evidence="4 6" id="KW-0807">Transducer</keyword>
<dbReference type="PROSITE" id="PS50885">
    <property type="entry name" value="HAMP"/>
    <property type="match status" value="1"/>
</dbReference>
<dbReference type="PROSITE" id="PS50111">
    <property type="entry name" value="CHEMOTAXIS_TRANSDUC_2"/>
    <property type="match status" value="1"/>
</dbReference>
<dbReference type="SUPFAM" id="SSF58104">
    <property type="entry name" value="Methyl-accepting chemotaxis protein (MCP) signaling domain"/>
    <property type="match status" value="1"/>
</dbReference>
<feature type="domain" description="Methyl-accepting transducer" evidence="8">
    <location>
        <begin position="469"/>
        <end position="706"/>
    </location>
</feature>
<keyword evidence="11" id="KW-1185">Reference proteome</keyword>
<feature type="domain" description="HAMP" evidence="9">
    <location>
        <begin position="394"/>
        <end position="450"/>
    </location>
</feature>
<dbReference type="Proteomes" id="UP000665561">
    <property type="component" value="Unassembled WGS sequence"/>
</dbReference>
<sequence length="741" mass="81666">MFDWLGFQQRMKLRASWRLNRKLKDDVKEVFEGIAETRKELLTSWTQDYWRHLDWLGTQIASAADLSEDRSSPTGATDKMLASAYAKGSDWTELFVLDEECRVIASTFKPHVGTAYGNESALAPGLKHAGGAAARRCLFGPFVDARTLEIGPRSSSFHDKVTLMFIYPLVADGRTQGYLCGRVPNDVIGDLIQRESGHIYPDSGDNYLFMAKPSLNGGVAPGTALSRSRFEDRTFTGGENLKDGVTTAWGIVSVAEHTELELVFTDPADGELHTGIRNTIRDGSHLYVEHPGYCDYRHIPVIGKGVTFQLPHCPDVWGMMCEADLEEVYRIRSIGWRHFRLQGAGLAVQSLSFAAAGYFIARADSPALAAVTMFALCLLSGLIIARLVNRKATARVTGNLRGIIRFIRSNAEGKGDLTQRLAPGELDNDETRELAKWINNLIDTIEGIMIQVKAAAGDVMSSQQVLLETAQTTEQSTEQVAHNVNGMISSIRGQLEDIDVATDAFDRMQVTLMELERESSRQIGVVLEEVDRIGGEMHHISTKVGETHVTIRQFMATIQQISGILLAIEDISQQTNLLALNASIEAARVGEQGKGFAVVASEIRKLANRTRQSTDEVVSIIQLIQQNAHQAYASMDEGSLVIEQSNRLAEAASDKLAAVKAEEGKRSRAVEEAISEVVGLMNRISAISQENRRVSRSVEDNVQLLTGDISQVRHTSQSVKAITTLLQHLVGQFRMTESRLR</sequence>
<evidence type="ECO:0000256" key="7">
    <source>
        <dbReference type="SAM" id="Phobius"/>
    </source>
</evidence>
<keyword evidence="7" id="KW-1133">Transmembrane helix</keyword>
<evidence type="ECO:0000259" key="8">
    <source>
        <dbReference type="PROSITE" id="PS50111"/>
    </source>
</evidence>
<dbReference type="SMART" id="SM00283">
    <property type="entry name" value="MA"/>
    <property type="match status" value="1"/>
</dbReference>
<protein>
    <submittedName>
        <fullName evidence="10">Methyl-accepting chemotaxis protein</fullName>
    </submittedName>
</protein>
<proteinExistence type="inferred from homology"/>
<dbReference type="Gene3D" id="1.10.287.950">
    <property type="entry name" value="Methyl-accepting chemotaxis protein"/>
    <property type="match status" value="1"/>
</dbReference>
<dbReference type="InterPro" id="IPR003660">
    <property type="entry name" value="HAMP_dom"/>
</dbReference>
<feature type="transmembrane region" description="Helical" evidence="7">
    <location>
        <begin position="367"/>
        <end position="388"/>
    </location>
</feature>
<comment type="caution">
    <text evidence="10">The sequence shown here is derived from an EMBL/GenBank/DDBJ whole genome shotgun (WGS) entry which is preliminary data.</text>
</comment>
<evidence type="ECO:0000313" key="10">
    <source>
        <dbReference type="EMBL" id="NBD24678.1"/>
    </source>
</evidence>
<keyword evidence="2" id="KW-1003">Cell membrane</keyword>
<evidence type="ECO:0000256" key="1">
    <source>
        <dbReference type="ARBA" id="ARBA00004236"/>
    </source>
</evidence>
<keyword evidence="3 7" id="KW-0472">Membrane</keyword>